<dbReference type="Pfam" id="PF04654">
    <property type="entry name" value="DUF599"/>
    <property type="match status" value="1"/>
</dbReference>
<accession>A0A5J4Z5L4</accession>
<feature type="transmembrane region" description="Helical" evidence="1">
    <location>
        <begin position="7"/>
        <end position="29"/>
    </location>
</feature>
<feature type="transmembrane region" description="Helical" evidence="1">
    <location>
        <begin position="182"/>
        <end position="202"/>
    </location>
</feature>
<dbReference type="EMBL" id="VRMN01000001">
    <property type="protein sequence ID" value="KAA8499151.1"/>
    <property type="molecule type" value="Genomic_DNA"/>
</dbReference>
<proteinExistence type="predicted"/>
<evidence type="ECO:0000313" key="3">
    <source>
        <dbReference type="Proteomes" id="UP000324585"/>
    </source>
</evidence>
<keyword evidence="1" id="KW-0472">Membrane</keyword>
<dbReference type="Proteomes" id="UP000324585">
    <property type="component" value="Unassembled WGS sequence"/>
</dbReference>
<feature type="transmembrane region" description="Helical" evidence="1">
    <location>
        <begin position="67"/>
        <end position="88"/>
    </location>
</feature>
<evidence type="ECO:0000256" key="1">
    <source>
        <dbReference type="SAM" id="Phobius"/>
    </source>
</evidence>
<dbReference type="InterPro" id="IPR006747">
    <property type="entry name" value="DUF599"/>
</dbReference>
<feature type="transmembrane region" description="Helical" evidence="1">
    <location>
        <begin position="208"/>
        <end position="226"/>
    </location>
</feature>
<keyword evidence="1" id="KW-1133">Transmembrane helix</keyword>
<keyword evidence="3" id="KW-1185">Reference proteome</keyword>
<dbReference type="OrthoDB" id="761598at2759"/>
<comment type="caution">
    <text evidence="2">The sequence shown here is derived from an EMBL/GenBank/DDBJ whole genome shotgun (WGS) entry which is preliminary data.</text>
</comment>
<sequence>MTKHSEAGEIATVVVSYVVLVSVIVYWVVRSNGMFSHNTRIRRLWCNEILNTKSDALLGVQTFRNNVMASSFIATIMAGAGFAFLDWASDPTRIDSLNNQAKSDPLTALEADGQVLISANAKLYVCIMVSFFSFYCMTQNIRLLSHLGYFYRTAGNYGSPESASLYNEFGQEASEVTVRTQLYFMVGLRFFYVIIPTAMWLFGPTFLLVTSCVLAVLIWFADAVVLPDFRFGKRARHTSHQVKDEENGTALEK</sequence>
<organism evidence="2 3">
    <name type="scientific">Porphyridium purpureum</name>
    <name type="common">Red alga</name>
    <name type="synonym">Porphyridium cruentum</name>
    <dbReference type="NCBI Taxonomy" id="35688"/>
    <lineage>
        <taxon>Eukaryota</taxon>
        <taxon>Rhodophyta</taxon>
        <taxon>Bangiophyceae</taxon>
        <taxon>Porphyridiales</taxon>
        <taxon>Porphyridiaceae</taxon>
        <taxon>Porphyridium</taxon>
    </lineage>
</organism>
<evidence type="ECO:0008006" key="4">
    <source>
        <dbReference type="Google" id="ProtNLM"/>
    </source>
</evidence>
<gene>
    <name evidence="2" type="ORF">FVE85_6736</name>
</gene>
<name>A0A5J4Z5L4_PORPP</name>
<protein>
    <recommendedName>
        <fullName evidence="4">DUF599 domain-containing protein</fullName>
    </recommendedName>
</protein>
<dbReference type="PANTHER" id="PTHR31168:SF1">
    <property type="entry name" value="DUF599 FAMILY PROTEIN"/>
    <property type="match status" value="1"/>
</dbReference>
<evidence type="ECO:0000313" key="2">
    <source>
        <dbReference type="EMBL" id="KAA8499151.1"/>
    </source>
</evidence>
<dbReference type="AlphaFoldDB" id="A0A5J4Z5L4"/>
<dbReference type="PANTHER" id="PTHR31168">
    <property type="entry name" value="OS02G0292800 PROTEIN"/>
    <property type="match status" value="1"/>
</dbReference>
<reference evidence="3" key="1">
    <citation type="journal article" date="2019" name="Nat. Commun.">
        <title>Expansion of phycobilisome linker gene families in mesophilic red algae.</title>
        <authorList>
            <person name="Lee J."/>
            <person name="Kim D."/>
            <person name="Bhattacharya D."/>
            <person name="Yoon H.S."/>
        </authorList>
    </citation>
    <scope>NUCLEOTIDE SEQUENCE [LARGE SCALE GENOMIC DNA]</scope>
    <source>
        <strain evidence="3">CCMP 1328</strain>
    </source>
</reference>
<keyword evidence="1" id="KW-0812">Transmembrane</keyword>